<dbReference type="GO" id="GO:0005737">
    <property type="term" value="C:cytoplasm"/>
    <property type="evidence" value="ECO:0007669"/>
    <property type="project" value="TreeGrafter"/>
</dbReference>
<keyword evidence="3" id="KW-0274">FAD</keyword>
<feature type="domain" description="FAD/NAD(P)-binding" evidence="5">
    <location>
        <begin position="107"/>
        <end position="422"/>
    </location>
</feature>
<dbReference type="HOGENOM" id="CLU_019845_6_1_1"/>
<dbReference type="Proteomes" id="UP000007963">
    <property type="component" value="Unassembled WGS sequence"/>
</dbReference>
<evidence type="ECO:0000256" key="1">
    <source>
        <dbReference type="ARBA" id="ARBA00006442"/>
    </source>
</evidence>
<evidence type="ECO:0000313" key="6">
    <source>
        <dbReference type="EMBL" id="EAU31098.1"/>
    </source>
</evidence>
<comment type="similarity">
    <text evidence="1">Belongs to the FAD-dependent oxidoreductase family.</text>
</comment>
<evidence type="ECO:0000256" key="3">
    <source>
        <dbReference type="ARBA" id="ARBA00022827"/>
    </source>
</evidence>
<dbReference type="AlphaFoldDB" id="Q0CBG8"/>
<dbReference type="OrthoDB" id="202203at2759"/>
<dbReference type="VEuPathDB" id="FungiDB:ATEG_08966"/>
<proteinExistence type="inferred from homology"/>
<reference evidence="7" key="1">
    <citation type="submission" date="2005-09" db="EMBL/GenBank/DDBJ databases">
        <title>Annotation of the Aspergillus terreus NIH2624 genome.</title>
        <authorList>
            <person name="Birren B.W."/>
            <person name="Lander E.S."/>
            <person name="Galagan J.E."/>
            <person name="Nusbaum C."/>
            <person name="Devon K."/>
            <person name="Henn M."/>
            <person name="Ma L.-J."/>
            <person name="Jaffe D.B."/>
            <person name="Butler J."/>
            <person name="Alvarez P."/>
            <person name="Gnerre S."/>
            <person name="Grabherr M."/>
            <person name="Kleber M."/>
            <person name="Mauceli E.W."/>
            <person name="Brockman W."/>
            <person name="Rounsley S."/>
            <person name="Young S.K."/>
            <person name="LaButti K."/>
            <person name="Pushparaj V."/>
            <person name="DeCaprio D."/>
            <person name="Crawford M."/>
            <person name="Koehrsen M."/>
            <person name="Engels R."/>
            <person name="Montgomery P."/>
            <person name="Pearson M."/>
            <person name="Howarth C."/>
            <person name="Larson L."/>
            <person name="Luoma S."/>
            <person name="White J."/>
            <person name="Alvarado L."/>
            <person name="Kodira C.D."/>
            <person name="Zeng Q."/>
            <person name="Oleary S."/>
            <person name="Yandava C."/>
            <person name="Denning D.W."/>
            <person name="Nierman W.C."/>
            <person name="Milne T."/>
            <person name="Madden K."/>
        </authorList>
    </citation>
    <scope>NUCLEOTIDE SEQUENCE [LARGE SCALE GENOMIC DNA]</scope>
    <source>
        <strain evidence="7">NIH 2624 / FGSC A1156</strain>
    </source>
</reference>
<keyword evidence="4" id="KW-0560">Oxidoreductase</keyword>
<dbReference type="GO" id="GO:0004174">
    <property type="term" value="F:electron-transferring-flavoprotein dehydrogenase activity"/>
    <property type="evidence" value="ECO:0007669"/>
    <property type="project" value="TreeGrafter"/>
</dbReference>
<dbReference type="PANTHER" id="PTHR43735:SF3">
    <property type="entry name" value="FERROPTOSIS SUPPRESSOR PROTEIN 1"/>
    <property type="match status" value="1"/>
</dbReference>
<evidence type="ECO:0000256" key="2">
    <source>
        <dbReference type="ARBA" id="ARBA00022630"/>
    </source>
</evidence>
<dbReference type="InterPro" id="IPR023753">
    <property type="entry name" value="FAD/NAD-binding_dom"/>
</dbReference>
<evidence type="ECO:0000256" key="4">
    <source>
        <dbReference type="ARBA" id="ARBA00023002"/>
    </source>
</evidence>
<dbReference type="OMA" id="SFYWNIA"/>
<dbReference type="GeneID" id="4323462"/>
<organism evidence="6 7">
    <name type="scientific">Aspergillus terreus (strain NIH 2624 / FGSC A1156)</name>
    <dbReference type="NCBI Taxonomy" id="341663"/>
    <lineage>
        <taxon>Eukaryota</taxon>
        <taxon>Fungi</taxon>
        <taxon>Dikarya</taxon>
        <taxon>Ascomycota</taxon>
        <taxon>Pezizomycotina</taxon>
        <taxon>Eurotiomycetes</taxon>
        <taxon>Eurotiomycetidae</taxon>
        <taxon>Eurotiales</taxon>
        <taxon>Aspergillaceae</taxon>
        <taxon>Aspergillus</taxon>
        <taxon>Aspergillus subgen. Circumdati</taxon>
    </lineage>
</organism>
<dbReference type="Pfam" id="PF07992">
    <property type="entry name" value="Pyr_redox_2"/>
    <property type="match status" value="1"/>
</dbReference>
<evidence type="ECO:0000313" key="7">
    <source>
        <dbReference type="Proteomes" id="UP000007963"/>
    </source>
</evidence>
<dbReference type="PRINTS" id="PR00411">
    <property type="entry name" value="PNDRDTASEI"/>
</dbReference>
<dbReference type="eggNOG" id="KOG2495">
    <property type="taxonomic scope" value="Eukaryota"/>
</dbReference>
<gene>
    <name evidence="6" type="ORF">ATEG_08966</name>
</gene>
<evidence type="ECO:0000259" key="5">
    <source>
        <dbReference type="Pfam" id="PF07992"/>
    </source>
</evidence>
<sequence>MSGGVVIIQEGVGSSADLYCSIAKYSIVFSRRKAPMLMVHHAVKLSAFFRAPRLRAEKKNFPRLLRNAGARIHLKIDKFHYMGFSCFSMCSQRKKDSSRKMASKCVSVVVIGASHAGLGVSHRLLRKTAKASITLINPSDEYYFNIAAPRFLVKPESLSSSKYLYNIHESFRDYPAGSFTFVKGLVTNIDYSTKSVLVSTGENPLKKGDATSVAFDYLVIASGSTTPATLGQGSMKLPFKATAFEDTRKAISEAQKRLQNATRIVIGGGGPLGVEIAGELAEASGSTKVITLVSKTDALLDGATDTVRKTAESLLRRKNVEILKDVAVRQIDQDPETKSWTVTLSTGQTITADEYISTTGVIPNNQFIPKRFLNQDGWVNVDDHLRVVEDGTSRSDTYAVGDITCLPYRLLSRVSLQATTVAANIAASISNDTRLATYSAEAQKKMMVVPVGQSTGTGHLGGWTLWSCLVWFFKGKDFLTYKAPEFLRGKAE</sequence>
<name>Q0CBG8_ASPTN</name>
<dbReference type="RefSeq" id="XP_001217552.1">
    <property type="nucleotide sequence ID" value="XM_001217551.1"/>
</dbReference>
<dbReference type="SUPFAM" id="SSF51905">
    <property type="entry name" value="FAD/NAD(P)-binding domain"/>
    <property type="match status" value="1"/>
</dbReference>
<protein>
    <recommendedName>
        <fullName evidence="5">FAD/NAD(P)-binding domain-containing protein</fullName>
    </recommendedName>
</protein>
<dbReference type="InterPro" id="IPR036188">
    <property type="entry name" value="FAD/NAD-bd_sf"/>
</dbReference>
<dbReference type="PRINTS" id="PR00368">
    <property type="entry name" value="FADPNR"/>
</dbReference>
<dbReference type="PANTHER" id="PTHR43735">
    <property type="entry name" value="APOPTOSIS-INDUCING FACTOR 1"/>
    <property type="match status" value="1"/>
</dbReference>
<dbReference type="Gene3D" id="3.50.50.100">
    <property type="match status" value="1"/>
</dbReference>
<dbReference type="STRING" id="341663.Q0CBG8"/>
<accession>Q0CBG8</accession>
<dbReference type="EMBL" id="CH476606">
    <property type="protein sequence ID" value="EAU31098.1"/>
    <property type="molecule type" value="Genomic_DNA"/>
</dbReference>
<keyword evidence="2" id="KW-0285">Flavoprotein</keyword>
<dbReference type="GO" id="GO:0050660">
    <property type="term" value="F:flavin adenine dinucleotide binding"/>
    <property type="evidence" value="ECO:0007669"/>
    <property type="project" value="TreeGrafter"/>
</dbReference>